<protein>
    <recommendedName>
        <fullName evidence="3">Peptidase C39 domain-containing protein</fullName>
    </recommendedName>
</protein>
<sequence length="310" mass="34067">MLPYVGNSNYCYVSSLHMSLLGGGANPGTLPSPGFLECLTTMPFGNTYLREADLFFFDGDVPDQGLTRALEALGWTCQLERGGDERIALKRLQTAIQQGPVLLGPLDMGYLTYNPDAPFAGGSDHFLVVLAVEHDHVLVHDPKGFPYATLPLDALLQAWRAENLDYIAEAAYTLRSAFRQVEIVSRQEMIARTLPFVPSNLQRDPGGPEVYGSVRALRLLVQTLQAQVSEYLAAHLLYFAIPLAVRRKIDAQAFLSEGKKSGAAQLIDQQARLLGQAQYPAAQRAWTSVATLIEQVAALEERLMDLCASW</sequence>
<dbReference type="AlphaFoldDB" id="A0A8J3J1J6"/>
<dbReference type="Proteomes" id="UP000597444">
    <property type="component" value="Unassembled WGS sequence"/>
</dbReference>
<evidence type="ECO:0000313" key="1">
    <source>
        <dbReference type="EMBL" id="GHO99916.1"/>
    </source>
</evidence>
<evidence type="ECO:0000313" key="2">
    <source>
        <dbReference type="Proteomes" id="UP000597444"/>
    </source>
</evidence>
<comment type="caution">
    <text evidence="1">The sequence shown here is derived from an EMBL/GenBank/DDBJ whole genome shotgun (WGS) entry which is preliminary data.</text>
</comment>
<keyword evidence="2" id="KW-1185">Reference proteome</keyword>
<accession>A0A8J3J1J6</accession>
<organism evidence="1 2">
    <name type="scientific">Reticulibacter mediterranei</name>
    <dbReference type="NCBI Taxonomy" id="2778369"/>
    <lineage>
        <taxon>Bacteria</taxon>
        <taxon>Bacillati</taxon>
        <taxon>Chloroflexota</taxon>
        <taxon>Ktedonobacteria</taxon>
        <taxon>Ktedonobacterales</taxon>
        <taxon>Reticulibacteraceae</taxon>
        <taxon>Reticulibacter</taxon>
    </lineage>
</organism>
<evidence type="ECO:0008006" key="3">
    <source>
        <dbReference type="Google" id="ProtNLM"/>
    </source>
</evidence>
<dbReference type="RefSeq" id="WP_220210521.1">
    <property type="nucleotide sequence ID" value="NZ_BNJK01000002.1"/>
</dbReference>
<reference evidence="1" key="1">
    <citation type="submission" date="2020-10" db="EMBL/GenBank/DDBJ databases">
        <title>Taxonomic study of unclassified bacteria belonging to the class Ktedonobacteria.</title>
        <authorList>
            <person name="Yabe S."/>
            <person name="Wang C.M."/>
            <person name="Zheng Y."/>
            <person name="Sakai Y."/>
            <person name="Cavaletti L."/>
            <person name="Monciardini P."/>
            <person name="Donadio S."/>
        </authorList>
    </citation>
    <scope>NUCLEOTIDE SEQUENCE</scope>
    <source>
        <strain evidence="1">ID150040</strain>
    </source>
</reference>
<proteinExistence type="predicted"/>
<dbReference type="EMBL" id="BNJK01000002">
    <property type="protein sequence ID" value="GHO99916.1"/>
    <property type="molecule type" value="Genomic_DNA"/>
</dbReference>
<gene>
    <name evidence="1" type="primary">yobF</name>
    <name evidence="1" type="ORF">KSF_099640</name>
</gene>
<name>A0A8J3J1J6_9CHLR</name>